<dbReference type="EMBL" id="BAABHQ010000006">
    <property type="protein sequence ID" value="GAA4876367.1"/>
    <property type="molecule type" value="Genomic_DNA"/>
</dbReference>
<organism evidence="3 4">
    <name type="scientific">Actinomycetospora straminea</name>
    <dbReference type="NCBI Taxonomy" id="663607"/>
    <lineage>
        <taxon>Bacteria</taxon>
        <taxon>Bacillati</taxon>
        <taxon>Actinomycetota</taxon>
        <taxon>Actinomycetes</taxon>
        <taxon>Pseudonocardiales</taxon>
        <taxon>Pseudonocardiaceae</taxon>
        <taxon>Actinomycetospora</taxon>
    </lineage>
</organism>
<keyword evidence="4" id="KW-1185">Reference proteome</keyword>
<dbReference type="Proteomes" id="UP001500457">
    <property type="component" value="Unassembled WGS sequence"/>
</dbReference>
<reference evidence="4" key="1">
    <citation type="journal article" date="2019" name="Int. J. Syst. Evol. Microbiol.">
        <title>The Global Catalogue of Microorganisms (GCM) 10K type strain sequencing project: providing services to taxonomists for standard genome sequencing and annotation.</title>
        <authorList>
            <consortium name="The Broad Institute Genomics Platform"/>
            <consortium name="The Broad Institute Genome Sequencing Center for Infectious Disease"/>
            <person name="Wu L."/>
            <person name="Ma J."/>
        </authorList>
    </citation>
    <scope>NUCLEOTIDE SEQUENCE [LARGE SCALE GENOMIC DNA]</scope>
    <source>
        <strain evidence="4">JCM 17983</strain>
    </source>
</reference>
<dbReference type="InterPro" id="IPR047650">
    <property type="entry name" value="Transpos_IS110"/>
</dbReference>
<evidence type="ECO:0000259" key="2">
    <source>
        <dbReference type="Pfam" id="PF02371"/>
    </source>
</evidence>
<dbReference type="InterPro" id="IPR003346">
    <property type="entry name" value="Transposase_20"/>
</dbReference>
<comment type="caution">
    <text evidence="3">The sequence shown here is derived from an EMBL/GenBank/DDBJ whole genome shotgun (WGS) entry which is preliminary data.</text>
</comment>
<protein>
    <submittedName>
        <fullName evidence="3">IS110 family transposase</fullName>
    </submittedName>
</protein>
<dbReference type="Pfam" id="PF02371">
    <property type="entry name" value="Transposase_20"/>
    <property type="match status" value="1"/>
</dbReference>
<dbReference type="NCBIfam" id="NF033542">
    <property type="entry name" value="transpos_IS110"/>
    <property type="match status" value="1"/>
</dbReference>
<dbReference type="Pfam" id="PF01548">
    <property type="entry name" value="DEDD_Tnp_IS110"/>
    <property type="match status" value="1"/>
</dbReference>
<evidence type="ECO:0000259" key="1">
    <source>
        <dbReference type="Pfam" id="PF01548"/>
    </source>
</evidence>
<dbReference type="PANTHER" id="PTHR33055">
    <property type="entry name" value="TRANSPOSASE FOR INSERTION SEQUENCE ELEMENT IS1111A"/>
    <property type="match status" value="1"/>
</dbReference>
<dbReference type="InterPro" id="IPR002525">
    <property type="entry name" value="Transp_IS110-like_N"/>
</dbReference>
<gene>
    <name evidence="3" type="ORF">GCM10023203_28340</name>
</gene>
<name>A0ABP9EMP7_9PSEU</name>
<sequence>MVLFVGDDWAEDHHDVEVLDDTGRRLAKARLPEGMTGMSRLHELLAEHLGEDAIDAETGTLAEGEVIVGIETDRGPWVAALIAAGYQAFAINPLSAARYQERHSTSGAKSDPGDAHVLAEIVRLDRAHHRPIAGDSDAVDALKLVARSHQSLIWERTRHLQRLRQALREHFPAALVALAAGGLELADPDALELLERAGDPDRAARLSRAKIAAILKRARRREVEVKTEAIQATLRAPALRQPAAIEAAYATIAASQIRLIVGLNAQIPALQEVVAQGFGQHPDAEIYLSQPGLGTVLGARVLAEFGDDPHRYQDHKARRNYAGTSPITRASGRRTVVLARYARNRRLGDAVHQWAFCALGASPGARAYYDQLRARGANHHAALRQLGNRLVGILHGCLKTHTRYDETNAWAHRQAAAA</sequence>
<evidence type="ECO:0000313" key="4">
    <source>
        <dbReference type="Proteomes" id="UP001500457"/>
    </source>
</evidence>
<accession>A0ABP9EMP7</accession>
<feature type="domain" description="Transposase IS116/IS110/IS902 C-terminal" evidence="2">
    <location>
        <begin position="288"/>
        <end position="369"/>
    </location>
</feature>
<feature type="domain" description="Transposase IS110-like N-terminal" evidence="1">
    <location>
        <begin position="5"/>
        <end position="172"/>
    </location>
</feature>
<dbReference type="PANTHER" id="PTHR33055:SF3">
    <property type="entry name" value="PUTATIVE TRANSPOSASE FOR IS117-RELATED"/>
    <property type="match status" value="1"/>
</dbReference>
<proteinExistence type="predicted"/>
<evidence type="ECO:0000313" key="3">
    <source>
        <dbReference type="EMBL" id="GAA4876367.1"/>
    </source>
</evidence>